<evidence type="ECO:0000313" key="1">
    <source>
        <dbReference type="EMBL" id="GAD18325.1"/>
    </source>
</evidence>
<dbReference type="STRING" id="1325130.HFN_1923"/>
<dbReference type="AlphaFoldDB" id="T1CWR8"/>
<protein>
    <submittedName>
        <fullName evidence="1">Uncharacterized protein</fullName>
    </submittedName>
</protein>
<keyword evidence="2" id="KW-1185">Reference proteome</keyword>
<name>T1CWR8_9HELI</name>
<gene>
    <name evidence="1" type="ORF">HFN_1923</name>
</gene>
<sequence length="40" mass="4915">MIDCLGIYYNKTTKILFDFIDFLYKFWLNLAGFKKFKIQN</sequence>
<accession>T1CWR8</accession>
<dbReference type="Proteomes" id="UP000018143">
    <property type="component" value="Unassembled WGS sequence"/>
</dbReference>
<dbReference type="EMBL" id="BASD01000004">
    <property type="protein sequence ID" value="GAD18325.1"/>
    <property type="molecule type" value="Genomic_DNA"/>
</dbReference>
<organism evidence="1 2">
    <name type="scientific">Helicobacter fennelliae MRY12-0050</name>
    <dbReference type="NCBI Taxonomy" id="1325130"/>
    <lineage>
        <taxon>Bacteria</taxon>
        <taxon>Pseudomonadati</taxon>
        <taxon>Campylobacterota</taxon>
        <taxon>Epsilonproteobacteria</taxon>
        <taxon>Campylobacterales</taxon>
        <taxon>Helicobacteraceae</taxon>
        <taxon>Helicobacter</taxon>
    </lineage>
</organism>
<proteinExistence type="predicted"/>
<reference evidence="1 2" key="1">
    <citation type="journal article" date="2013" name="Genome Announc.">
        <title>Draft Genome Sequence of Helicobacter fennelliae Strain MRY12-0050, Isolated from a Bacteremia Patient.</title>
        <authorList>
            <person name="Rimbara E."/>
            <person name="Matsui M."/>
            <person name="Mori S."/>
            <person name="Suzuki S."/>
            <person name="Suzuki M."/>
            <person name="Kim H."/>
            <person name="Sekizuka T."/>
            <person name="Kuroda M."/>
            <person name="Shibayama K."/>
        </authorList>
    </citation>
    <scope>NUCLEOTIDE SEQUENCE [LARGE SCALE GENOMIC DNA]</scope>
    <source>
        <strain evidence="1 2">MRY12-0050</strain>
    </source>
</reference>
<evidence type="ECO:0000313" key="2">
    <source>
        <dbReference type="Proteomes" id="UP000018143"/>
    </source>
</evidence>
<comment type="caution">
    <text evidence="1">The sequence shown here is derived from an EMBL/GenBank/DDBJ whole genome shotgun (WGS) entry which is preliminary data.</text>
</comment>